<gene>
    <name evidence="2" type="ORF">CRG98_028982</name>
</gene>
<dbReference type="AlphaFoldDB" id="A0A2I0J2Y4"/>
<organism evidence="2 3">
    <name type="scientific">Punica granatum</name>
    <name type="common">Pomegranate</name>
    <dbReference type="NCBI Taxonomy" id="22663"/>
    <lineage>
        <taxon>Eukaryota</taxon>
        <taxon>Viridiplantae</taxon>
        <taxon>Streptophyta</taxon>
        <taxon>Embryophyta</taxon>
        <taxon>Tracheophyta</taxon>
        <taxon>Spermatophyta</taxon>
        <taxon>Magnoliopsida</taxon>
        <taxon>eudicotyledons</taxon>
        <taxon>Gunneridae</taxon>
        <taxon>Pentapetalae</taxon>
        <taxon>rosids</taxon>
        <taxon>malvids</taxon>
        <taxon>Myrtales</taxon>
        <taxon>Lythraceae</taxon>
        <taxon>Punica</taxon>
    </lineage>
</organism>
<feature type="region of interest" description="Disordered" evidence="1">
    <location>
        <begin position="47"/>
        <end position="73"/>
    </location>
</feature>
<accession>A0A2I0J2Y4</accession>
<proteinExistence type="predicted"/>
<keyword evidence="3" id="KW-1185">Reference proteome</keyword>
<dbReference type="Proteomes" id="UP000233551">
    <property type="component" value="Unassembled WGS sequence"/>
</dbReference>
<sequence>MGVATTAREGARDDGEYRLGYATFGMGVTKLGTVGIEGNFEFFWRRGEPARGKRRPRERERDSGRGSMKGKRAVPWRKSVLAVASIAVGGQPRCVGEVTNARAISQKYFPRMGDKMTILTPKGWWVKIGC</sequence>
<dbReference type="EMBL" id="PGOL01002093">
    <property type="protein sequence ID" value="PKI50595.1"/>
    <property type="molecule type" value="Genomic_DNA"/>
</dbReference>
<evidence type="ECO:0000313" key="2">
    <source>
        <dbReference type="EMBL" id="PKI50595.1"/>
    </source>
</evidence>
<name>A0A2I0J2Y4_PUNGR</name>
<evidence type="ECO:0000256" key="1">
    <source>
        <dbReference type="SAM" id="MobiDB-lite"/>
    </source>
</evidence>
<protein>
    <submittedName>
        <fullName evidence="2">Uncharacterized protein</fullName>
    </submittedName>
</protein>
<reference evidence="2 3" key="1">
    <citation type="submission" date="2017-11" db="EMBL/GenBank/DDBJ databases">
        <title>De-novo sequencing of pomegranate (Punica granatum L.) genome.</title>
        <authorList>
            <person name="Akparov Z."/>
            <person name="Amiraslanov A."/>
            <person name="Hajiyeva S."/>
            <person name="Abbasov M."/>
            <person name="Kaur K."/>
            <person name="Hamwieh A."/>
            <person name="Solovyev V."/>
            <person name="Salamov A."/>
            <person name="Braich B."/>
            <person name="Kosarev P."/>
            <person name="Mahmoud A."/>
            <person name="Hajiyev E."/>
            <person name="Babayeva S."/>
            <person name="Izzatullayeva V."/>
            <person name="Mammadov A."/>
            <person name="Mammadov A."/>
            <person name="Sharifova S."/>
            <person name="Ojaghi J."/>
            <person name="Eynullazada K."/>
            <person name="Bayramov B."/>
            <person name="Abdulazimova A."/>
            <person name="Shahmuradov I."/>
        </authorList>
    </citation>
    <scope>NUCLEOTIDE SEQUENCE [LARGE SCALE GENOMIC DNA]</scope>
    <source>
        <strain evidence="3">cv. AG2017</strain>
        <tissue evidence="2">Leaf</tissue>
    </source>
</reference>
<comment type="caution">
    <text evidence="2">The sequence shown here is derived from an EMBL/GenBank/DDBJ whole genome shotgun (WGS) entry which is preliminary data.</text>
</comment>
<evidence type="ECO:0000313" key="3">
    <source>
        <dbReference type="Proteomes" id="UP000233551"/>
    </source>
</evidence>
<feature type="compositionally biased region" description="Basic and acidic residues" evidence="1">
    <location>
        <begin position="47"/>
        <end position="64"/>
    </location>
</feature>